<organism evidence="1 2">
    <name type="scientific">Fusarium gaditjirri</name>
    <dbReference type="NCBI Taxonomy" id="282569"/>
    <lineage>
        <taxon>Eukaryota</taxon>
        <taxon>Fungi</taxon>
        <taxon>Dikarya</taxon>
        <taxon>Ascomycota</taxon>
        <taxon>Pezizomycotina</taxon>
        <taxon>Sordariomycetes</taxon>
        <taxon>Hypocreomycetidae</taxon>
        <taxon>Hypocreales</taxon>
        <taxon>Nectriaceae</taxon>
        <taxon>Fusarium</taxon>
        <taxon>Fusarium nisikadoi species complex</taxon>
    </lineage>
</organism>
<reference evidence="1" key="1">
    <citation type="journal article" date="2020" name="BMC Genomics">
        <title>Correction to: Identification and distribution of gene clusters required for synthesis of sphingolipid metabolism inhibitors in diverse species of the filamentous fungus Fusarium.</title>
        <authorList>
            <person name="Kim H.S."/>
            <person name="Lohmar J.M."/>
            <person name="Busman M."/>
            <person name="Brown D.W."/>
            <person name="Naumann T.A."/>
            <person name="Divon H.H."/>
            <person name="Lysoe E."/>
            <person name="Uhlig S."/>
            <person name="Proctor R.H."/>
        </authorList>
    </citation>
    <scope>NUCLEOTIDE SEQUENCE</scope>
    <source>
        <strain evidence="1">NRRL 45417</strain>
    </source>
</reference>
<keyword evidence="2" id="KW-1185">Reference proteome</keyword>
<evidence type="ECO:0000313" key="2">
    <source>
        <dbReference type="Proteomes" id="UP000604273"/>
    </source>
</evidence>
<sequence length="309" mass="35818">MAKDTNSPQRPRYWLLTSPRTASNLLVKMLNLDEQNVRPASHGGYFFLQSLPKHFLLAEKPIDKWTEEESATVNKVIQECSERFQDYIAAAGRTVGSQKEAVPLPMMGINQPTRSPLNLTLFPDEFLKTWNPTFLIRHPALMIPSLYRTCFGKMEWEGFKRPRKEPMTAEVTTKWHRTLYDFFSEHFANDSIWPIVIDADDVMTCPQLVGKYAQLTGLDETKVRYSWDKAGDEELNKLSHVEKRMLSSINASTTIDQSKVAGKVDIDQEVVKWKTEFGEEGAQKLERWVRDAMPDYEFLHSRRLRLEQE</sequence>
<dbReference type="InterPro" id="IPR027417">
    <property type="entry name" value="P-loop_NTPase"/>
</dbReference>
<evidence type="ECO:0008006" key="3">
    <source>
        <dbReference type="Google" id="ProtNLM"/>
    </source>
</evidence>
<comment type="caution">
    <text evidence="1">The sequence shown here is derived from an EMBL/GenBank/DDBJ whole genome shotgun (WGS) entry which is preliminary data.</text>
</comment>
<dbReference type="Proteomes" id="UP000604273">
    <property type="component" value="Unassembled WGS sequence"/>
</dbReference>
<dbReference type="PANTHER" id="PTHR48419:SF1">
    <property type="entry name" value="SULFOTRANSFERASE DOMAIN-CONTAINING PROTEIN"/>
    <property type="match status" value="1"/>
</dbReference>
<dbReference type="OrthoDB" id="3650366at2759"/>
<dbReference type="EMBL" id="JABFAI010000026">
    <property type="protein sequence ID" value="KAF4960214.1"/>
    <property type="molecule type" value="Genomic_DNA"/>
</dbReference>
<proteinExistence type="predicted"/>
<name>A0A8H4X412_9HYPO</name>
<dbReference type="AlphaFoldDB" id="A0A8H4X412"/>
<accession>A0A8H4X412</accession>
<gene>
    <name evidence="1" type="ORF">FGADI_1234</name>
</gene>
<dbReference type="InterPro" id="IPR053226">
    <property type="entry name" value="Pyrrolopyrazine_biosynth_F"/>
</dbReference>
<dbReference type="SUPFAM" id="SSF52540">
    <property type="entry name" value="P-loop containing nucleoside triphosphate hydrolases"/>
    <property type="match status" value="1"/>
</dbReference>
<protein>
    <recommendedName>
        <fullName evidence="3">P-loop containing nucleoside triphosphate hydrolase protein</fullName>
    </recommendedName>
</protein>
<evidence type="ECO:0000313" key="1">
    <source>
        <dbReference type="EMBL" id="KAF4960214.1"/>
    </source>
</evidence>
<dbReference type="PANTHER" id="PTHR48419">
    <property type="entry name" value="SULFOTRANSFERASE DOMAIN-CONTAINING PROTEIN"/>
    <property type="match status" value="1"/>
</dbReference>
<reference evidence="1" key="2">
    <citation type="submission" date="2020-05" db="EMBL/GenBank/DDBJ databases">
        <authorList>
            <person name="Kim H.-S."/>
            <person name="Proctor R.H."/>
            <person name="Brown D.W."/>
        </authorList>
    </citation>
    <scope>NUCLEOTIDE SEQUENCE</scope>
    <source>
        <strain evidence="1">NRRL 45417</strain>
    </source>
</reference>